<protein>
    <recommendedName>
        <fullName evidence="3">DUF1552 domain-containing protein</fullName>
    </recommendedName>
</protein>
<gene>
    <name evidence="1" type="ORF">ETAA8_00920</name>
</gene>
<proteinExistence type="predicted"/>
<dbReference type="AlphaFoldDB" id="A0A517Y449"/>
<evidence type="ECO:0000313" key="2">
    <source>
        <dbReference type="Proteomes" id="UP000315017"/>
    </source>
</evidence>
<evidence type="ECO:0008006" key="3">
    <source>
        <dbReference type="Google" id="ProtNLM"/>
    </source>
</evidence>
<dbReference type="OrthoDB" id="6013406at2"/>
<accession>A0A517Y449</accession>
<organism evidence="1 2">
    <name type="scientific">Anatilimnocola aggregata</name>
    <dbReference type="NCBI Taxonomy" id="2528021"/>
    <lineage>
        <taxon>Bacteria</taxon>
        <taxon>Pseudomonadati</taxon>
        <taxon>Planctomycetota</taxon>
        <taxon>Planctomycetia</taxon>
        <taxon>Pirellulales</taxon>
        <taxon>Pirellulaceae</taxon>
        <taxon>Anatilimnocola</taxon>
    </lineage>
</organism>
<dbReference type="Pfam" id="PF07586">
    <property type="entry name" value="HXXSHH"/>
    <property type="match status" value="1"/>
</dbReference>
<dbReference type="Proteomes" id="UP000315017">
    <property type="component" value="Chromosome"/>
</dbReference>
<dbReference type="EMBL" id="CP036274">
    <property type="protein sequence ID" value="QDU25031.1"/>
    <property type="molecule type" value="Genomic_DNA"/>
</dbReference>
<keyword evidence="2" id="KW-1185">Reference proteome</keyword>
<reference evidence="1 2" key="1">
    <citation type="submission" date="2019-02" db="EMBL/GenBank/DDBJ databases">
        <title>Deep-cultivation of Planctomycetes and their phenomic and genomic characterization uncovers novel biology.</title>
        <authorList>
            <person name="Wiegand S."/>
            <person name="Jogler M."/>
            <person name="Boedeker C."/>
            <person name="Pinto D."/>
            <person name="Vollmers J."/>
            <person name="Rivas-Marin E."/>
            <person name="Kohn T."/>
            <person name="Peeters S.H."/>
            <person name="Heuer A."/>
            <person name="Rast P."/>
            <person name="Oberbeckmann S."/>
            <person name="Bunk B."/>
            <person name="Jeske O."/>
            <person name="Meyerdierks A."/>
            <person name="Storesund J.E."/>
            <person name="Kallscheuer N."/>
            <person name="Luecker S."/>
            <person name="Lage O.M."/>
            <person name="Pohl T."/>
            <person name="Merkel B.J."/>
            <person name="Hornburger P."/>
            <person name="Mueller R.-W."/>
            <person name="Bruemmer F."/>
            <person name="Labrenz M."/>
            <person name="Spormann A.M."/>
            <person name="Op den Camp H."/>
            <person name="Overmann J."/>
            <person name="Amann R."/>
            <person name="Jetten M.S.M."/>
            <person name="Mascher T."/>
            <person name="Medema M.H."/>
            <person name="Devos D.P."/>
            <person name="Kaster A.-K."/>
            <person name="Ovreas L."/>
            <person name="Rohde M."/>
            <person name="Galperin M.Y."/>
            <person name="Jogler C."/>
        </authorList>
    </citation>
    <scope>NUCLEOTIDE SEQUENCE [LARGE SCALE GENOMIC DNA]</scope>
    <source>
        <strain evidence="1 2">ETA_A8</strain>
    </source>
</reference>
<evidence type="ECO:0000313" key="1">
    <source>
        <dbReference type="EMBL" id="QDU25031.1"/>
    </source>
</evidence>
<name>A0A517Y449_9BACT</name>
<dbReference type="InterPro" id="IPR011447">
    <property type="entry name" value="DUF1552"/>
</dbReference>
<sequence>MNLSLMQGELNMHNPLKMITPDQLDRRCVLKGITLGAGAVVLQPFLNALAAEAAGEAPPPRIVFVIESNGLWPYHLRPKSLDVKKRDQWLEASLADHELPSPISPLAPFKDRMTIIQNLSCKHAFPNHGSGYGALGCYNARASQANGGFNDPLAQTVDHALAGSLPGIIPVVGLGVHMNPETAFANTVSVVARKRPLPIICQPDIAFGSLFGSVAEGNAAKVFKSRNKLLDWIQSDIKRVQNELPAMDREKLDIYLDTFEQMRSRQEKVATIKDRLKANLPTIDKFNSKLQTDRFEAQCVVAVAALASRLTNVAVIDASCGPHGYKTWKELGVNIDEHGIGHTHPDSPERDKNAVPIRQFHATRVADLAKRLAAIPEGNGTMLDSTLIIWMSDSAEEHHGQGEQWPLVLVGNLGGKLKTAGRYLQFPKYGEKGHRTLGNFYLSLLHAVGDKREKFGDSDLALKDIDTAGPLMEILT</sequence>
<dbReference type="KEGG" id="aagg:ETAA8_00920"/>